<dbReference type="Proteomes" id="UP000176339">
    <property type="component" value="Unassembled WGS sequence"/>
</dbReference>
<name>A0A1F5P434_9BACT</name>
<comment type="caution">
    <text evidence="1">The sequence shown here is derived from an EMBL/GenBank/DDBJ whole genome shotgun (WGS) entry which is preliminary data.</text>
</comment>
<sequence length="115" mass="13403">MSPDKWEEIKENIQKQFTVEEQGKEDLQAETGEGMVKIGEAEFVVFASPLGRLKLQFGTKAKLDDKKYHYSHRAGQGARVEYKFSDTETVHTFHAFKWDDQNDEWKEIDAEKFSL</sequence>
<evidence type="ECO:0000313" key="1">
    <source>
        <dbReference type="EMBL" id="OGE84380.1"/>
    </source>
</evidence>
<dbReference type="AlphaFoldDB" id="A0A1F5P434"/>
<dbReference type="EMBL" id="MFEN01000014">
    <property type="protein sequence ID" value="OGE84380.1"/>
    <property type="molecule type" value="Genomic_DNA"/>
</dbReference>
<evidence type="ECO:0000313" key="2">
    <source>
        <dbReference type="Proteomes" id="UP000176339"/>
    </source>
</evidence>
<accession>A0A1F5P434</accession>
<protein>
    <submittedName>
        <fullName evidence="1">Uncharacterized protein</fullName>
    </submittedName>
</protein>
<gene>
    <name evidence="1" type="ORF">A2846_01175</name>
</gene>
<organism evidence="1 2">
    <name type="scientific">Candidatus Doudnabacteria bacterium RIFCSPHIGHO2_01_FULL_49_9</name>
    <dbReference type="NCBI Taxonomy" id="1817827"/>
    <lineage>
        <taxon>Bacteria</taxon>
        <taxon>Candidatus Doudnaibacteriota</taxon>
    </lineage>
</organism>
<reference evidence="1 2" key="1">
    <citation type="journal article" date="2016" name="Nat. Commun.">
        <title>Thousands of microbial genomes shed light on interconnected biogeochemical processes in an aquifer system.</title>
        <authorList>
            <person name="Anantharaman K."/>
            <person name="Brown C.T."/>
            <person name="Hug L.A."/>
            <person name="Sharon I."/>
            <person name="Castelle C.J."/>
            <person name="Probst A.J."/>
            <person name="Thomas B.C."/>
            <person name="Singh A."/>
            <person name="Wilkins M.J."/>
            <person name="Karaoz U."/>
            <person name="Brodie E.L."/>
            <person name="Williams K.H."/>
            <person name="Hubbard S.S."/>
            <person name="Banfield J.F."/>
        </authorList>
    </citation>
    <scope>NUCLEOTIDE SEQUENCE [LARGE SCALE GENOMIC DNA]</scope>
</reference>
<proteinExistence type="predicted"/>